<comment type="caution">
    <text evidence="7">The sequence shown here is derived from an EMBL/GenBank/DDBJ whole genome shotgun (WGS) entry which is preliminary data.</text>
</comment>
<keyword evidence="8" id="KW-1185">Reference proteome</keyword>
<evidence type="ECO:0000256" key="5">
    <source>
        <dbReference type="ARBA" id="ARBA00023136"/>
    </source>
</evidence>
<dbReference type="Pfam" id="PF09678">
    <property type="entry name" value="Caa3_CtaG"/>
    <property type="match status" value="1"/>
</dbReference>
<evidence type="ECO:0000256" key="1">
    <source>
        <dbReference type="ARBA" id="ARBA00004651"/>
    </source>
</evidence>
<dbReference type="Proteomes" id="UP001589896">
    <property type="component" value="Unassembled WGS sequence"/>
</dbReference>
<organism evidence="7 8">
    <name type="scientific">Lysobacter korlensis</name>
    <dbReference type="NCBI Taxonomy" id="553636"/>
    <lineage>
        <taxon>Bacteria</taxon>
        <taxon>Pseudomonadati</taxon>
        <taxon>Pseudomonadota</taxon>
        <taxon>Gammaproteobacteria</taxon>
        <taxon>Lysobacterales</taxon>
        <taxon>Lysobacteraceae</taxon>
        <taxon>Lysobacter</taxon>
    </lineage>
</organism>
<dbReference type="InterPro" id="IPR019108">
    <property type="entry name" value="Caa3_assmbl_CtaG-rel"/>
</dbReference>
<reference evidence="7 8" key="1">
    <citation type="submission" date="2024-09" db="EMBL/GenBank/DDBJ databases">
        <authorList>
            <person name="Sun Q."/>
            <person name="Mori K."/>
        </authorList>
    </citation>
    <scope>NUCLEOTIDE SEQUENCE [LARGE SCALE GENOMIC DNA]</scope>
    <source>
        <strain evidence="7 8">KCTC 23076</strain>
    </source>
</reference>
<feature type="transmembrane region" description="Helical" evidence="6">
    <location>
        <begin position="109"/>
        <end position="128"/>
    </location>
</feature>
<evidence type="ECO:0000313" key="8">
    <source>
        <dbReference type="Proteomes" id="UP001589896"/>
    </source>
</evidence>
<feature type="transmembrane region" description="Helical" evidence="6">
    <location>
        <begin position="194"/>
        <end position="216"/>
    </location>
</feature>
<comment type="subcellular location">
    <subcellularLocation>
        <location evidence="1">Cell membrane</location>
        <topology evidence="1">Multi-pass membrane protein</topology>
    </subcellularLocation>
</comment>
<protein>
    <submittedName>
        <fullName evidence="7">Cytochrome c oxidase assembly protein</fullName>
    </submittedName>
</protein>
<feature type="transmembrane region" description="Helical" evidence="6">
    <location>
        <begin position="140"/>
        <end position="162"/>
    </location>
</feature>
<keyword evidence="3 6" id="KW-0812">Transmembrane</keyword>
<accession>A0ABV6RIT0</accession>
<dbReference type="RefSeq" id="WP_386667320.1">
    <property type="nucleotide sequence ID" value="NZ_JBHLTG010000001.1"/>
</dbReference>
<evidence type="ECO:0000313" key="7">
    <source>
        <dbReference type="EMBL" id="MFC0676894.1"/>
    </source>
</evidence>
<keyword evidence="2" id="KW-1003">Cell membrane</keyword>
<proteinExistence type="predicted"/>
<sequence length="224" mass="23149">MAAVAFAPLPRAQKRQRLLLALGAAVLGAAWLGPLPQWSQHLFTAHMGMHVLVVAVAAPLIAIGLAGARIDPVRRAPALFAPVPTSVLELVIVWAWHAPALHHAARQSALLLVAEQASFLLAGLLVWLSAFGGAHSRDRAAAGVGGLLLTSMHMTLLGVLLAGASRPLYAHGEAAAIASRFGLTALEDQQLGGVLMLAVGGTAYLAGGLVLLAALLRDRRGAPR</sequence>
<evidence type="ECO:0000256" key="4">
    <source>
        <dbReference type="ARBA" id="ARBA00022989"/>
    </source>
</evidence>
<feature type="transmembrane region" description="Helical" evidence="6">
    <location>
        <begin position="48"/>
        <end position="66"/>
    </location>
</feature>
<feature type="transmembrane region" description="Helical" evidence="6">
    <location>
        <begin position="78"/>
        <end position="97"/>
    </location>
</feature>
<keyword evidence="5 6" id="KW-0472">Membrane</keyword>
<evidence type="ECO:0000256" key="3">
    <source>
        <dbReference type="ARBA" id="ARBA00022692"/>
    </source>
</evidence>
<name>A0ABV6RIT0_9GAMM</name>
<dbReference type="EMBL" id="JBHLTG010000001">
    <property type="protein sequence ID" value="MFC0676894.1"/>
    <property type="molecule type" value="Genomic_DNA"/>
</dbReference>
<evidence type="ECO:0000256" key="6">
    <source>
        <dbReference type="SAM" id="Phobius"/>
    </source>
</evidence>
<keyword evidence="4 6" id="KW-1133">Transmembrane helix</keyword>
<evidence type="ECO:0000256" key="2">
    <source>
        <dbReference type="ARBA" id="ARBA00022475"/>
    </source>
</evidence>
<gene>
    <name evidence="7" type="ORF">ACFFGH_03380</name>
</gene>